<dbReference type="Gene3D" id="3.50.50.60">
    <property type="entry name" value="FAD/NAD(P)-binding domain"/>
    <property type="match status" value="1"/>
</dbReference>
<reference evidence="3" key="1">
    <citation type="submission" date="2016-06" db="EMBL/GenBank/DDBJ databases">
        <authorList>
            <person name="Varghese N."/>
            <person name="Submissions Spin"/>
        </authorList>
    </citation>
    <scope>NUCLEOTIDE SEQUENCE [LARGE SCALE GENOMIC DNA]</scope>
    <source>
        <strain evidence="3">DSM 44814</strain>
    </source>
</reference>
<dbReference type="PANTHER" id="PTHR46865:SF2">
    <property type="entry name" value="MONOOXYGENASE"/>
    <property type="match status" value="1"/>
</dbReference>
<dbReference type="InterPro" id="IPR002938">
    <property type="entry name" value="FAD-bd"/>
</dbReference>
<dbReference type="Pfam" id="PF01494">
    <property type="entry name" value="FAD_binding_3"/>
    <property type="match status" value="1"/>
</dbReference>
<dbReference type="PRINTS" id="PR00420">
    <property type="entry name" value="RNGMNOXGNASE"/>
</dbReference>
<organism evidence="2 3">
    <name type="scientific">Micromonospora eburnea</name>
    <dbReference type="NCBI Taxonomy" id="227316"/>
    <lineage>
        <taxon>Bacteria</taxon>
        <taxon>Bacillati</taxon>
        <taxon>Actinomycetota</taxon>
        <taxon>Actinomycetes</taxon>
        <taxon>Micromonosporales</taxon>
        <taxon>Micromonosporaceae</taxon>
        <taxon>Micromonospora</taxon>
    </lineage>
</organism>
<evidence type="ECO:0000259" key="1">
    <source>
        <dbReference type="Pfam" id="PF01494"/>
    </source>
</evidence>
<feature type="domain" description="FAD-binding" evidence="1">
    <location>
        <begin position="13"/>
        <end position="331"/>
    </location>
</feature>
<sequence>MALSAISVGGMRTVLISGGGIAGNTLAWWLARHGFRPTVVERAAGQRSSGAPVDVRGPAVPVVEAMGLLERLRAAATSVTGARLVDAGGATVARFPMGGDRPAGRTELEIPRADLAAILHRATADDVEFRYDDTITGLTEDAGGVDVTFARGEPRRFDLVVGADGLHSAVRRLAFGPEARYVRHLGVWVAGMSLRGPADDPHDVLLYNTPGRLASVHPARGDAMAAFIFRGPMVDGLDHRDLARHKRLVVEAYQDERGWRVPELLDRVRAADDLYFDSVSQVHLPRWSRGRIVLVGDAASCVSLFGEGSSLAIAGAHTLAEALAAGGYGAAFRRYETVHRRRTEPKRRAARYVAGLLVPRTRIGLATRNATARVFARVRPAAPAR</sequence>
<evidence type="ECO:0000313" key="2">
    <source>
        <dbReference type="EMBL" id="SCL52081.1"/>
    </source>
</evidence>
<dbReference type="Gene3D" id="3.30.9.10">
    <property type="entry name" value="D-Amino Acid Oxidase, subunit A, domain 2"/>
    <property type="match status" value="1"/>
</dbReference>
<dbReference type="GO" id="GO:0071949">
    <property type="term" value="F:FAD binding"/>
    <property type="evidence" value="ECO:0007669"/>
    <property type="project" value="InterPro"/>
</dbReference>
<dbReference type="Proteomes" id="UP000199696">
    <property type="component" value="Unassembled WGS sequence"/>
</dbReference>
<dbReference type="SUPFAM" id="SSF51905">
    <property type="entry name" value="FAD/NAD(P)-binding domain"/>
    <property type="match status" value="1"/>
</dbReference>
<gene>
    <name evidence="2" type="ORF">GA0070604_2485</name>
</gene>
<dbReference type="EMBL" id="FMHY01000002">
    <property type="protein sequence ID" value="SCL52081.1"/>
    <property type="molecule type" value="Genomic_DNA"/>
</dbReference>
<protein>
    <submittedName>
        <fullName evidence="2">2-polyprenyl-6-methoxyphenol hydroxylase</fullName>
    </submittedName>
</protein>
<dbReference type="PANTHER" id="PTHR46865">
    <property type="entry name" value="OXIDOREDUCTASE-RELATED"/>
    <property type="match status" value="1"/>
</dbReference>
<evidence type="ECO:0000313" key="3">
    <source>
        <dbReference type="Proteomes" id="UP000199696"/>
    </source>
</evidence>
<keyword evidence="3" id="KW-1185">Reference proteome</keyword>
<name>A0A1C6UDR4_9ACTN</name>
<dbReference type="AlphaFoldDB" id="A0A1C6UDR4"/>
<dbReference type="STRING" id="227316.GA0070604_2485"/>
<dbReference type="InterPro" id="IPR051704">
    <property type="entry name" value="FAD_aromatic-hydroxylase"/>
</dbReference>
<accession>A0A1C6UDR4</accession>
<dbReference type="InterPro" id="IPR036188">
    <property type="entry name" value="FAD/NAD-bd_sf"/>
</dbReference>
<proteinExistence type="predicted"/>